<comment type="similarity">
    <text evidence="1">Belongs to the THADA family.</text>
</comment>
<sequence>MPSRAKKILSPIPVVPNTEQSVTDMIRQSQSVFSSSDQDAIRSLCEQLVNLLIVSSSSDPPNTSLRKCVVKGFSHLREEQYENVLDECTKHLREFFNRQGKEHRLEYISMLNYLIENFPFGLACILRMKSTISNQLIIIGEELWSDIQSTNVPHQRFNLFQQLQYYLKVVVFLLPKFQQELERDGIISRIIHEMLNDENTVTLEIRLTCSLVWHLLKDNDQLSPHEKLNRMTEVTEVTLSRLALYFGLIKTTMTNELRDTSFFLQLLEDILAFKTREATIMVGISKALETYSEALTSTWTGLDAASLKDIAKQLLTFAWDHFSYNVETVRHCSANIYSNTFKITMNHSELRQTIIDSQLTLLKQLPWQKDGCSLAYHTLLEYLSVSDILQWNPKLPDSCLMAMNDRGLASEASYLYCVLCHKHYEEEKVKDKWKQIWLKPVVQALDTSSPLHRFLIAEYILPKIFKAHPDCLQDFKEITMNPRTVIVCTRIGRTLGLCPNIFSLTSQSANEHELIRQGITSEDEQICLDCLFILCENPKTTESINEIEFQLIKYFLQMNIDNGTTSFRNQSISLLKKHFIRIKDSWLLCARQKLKSNAQDFDNLTKRYRTHLKWLINWCCSNLYLEGSYAQRHLAILTLHWLIHLHGSDGIQTVCQKLKLYDFQELLDENSMEFLFNCLWDTYEDIRQYCLEILIKLNVATCRNIDLRVEILFDRVLQLLSSTQPPETASGSTLVQCIAQVNLKKLPELVGHDRNKQEDQVYLLINHITKRLDNEVKQAKINLYQAAKNGPMYGCLSGINALLTIVQSDKYESQEDIGPWRSLFAHLIDLCLEIASITGPIVSSSSPEGMMPMELTDISDKVEGENLNGQVTSQMLLVCCWRTIKEISLLFSRLGLLGIKFIQNKDQYKFISLNQVHTICNYFMEQLLKSRHCGAYELAYTGFVIMCEQLWSSNCSELCNLPIEWIENGIKMVEENTLDRNKLCLTRRSGGLPFYLQSILTDEPIKQRGQQRTYVAKLMETLLNIIQNDPDTIDVDGEKLENSRKIHAYNTARSFYRNQRFANDVLPYIERGLLLSITGFTSSIWMIRNSATLLLSTIVQRIFGPSKTKDGEDNLSKKNSMTSREFFNKYPSLFHLFYQQLQQTTSTRSSIESLSSSSLFAILLILRRLYPSPLDGIDCSLTLDKLLPFVIKCEESPLLRIREHSSKALLALINHDQYSSIIHERYPSPLDGIDCSLTLDKLLPFVIKCEESPLLRIREHSSKALLALINHDQYSSIIHERLKQLMKGKVRQNTLHGRLLQVNAIFQSMKKHHLQFKFEPNFSVQEMLSSLQWCIYENNCSLTQYCYLEFLYNIHCQIPSTQLTNSINEYVNFILKTGDKVTIGGDDLTQIVTRLIVRLENVPVQLKLFLFVEQTQTELCFIETLLTENDLSRFENNLRQWLVDLLLTMDLFNEQLYTKACELLLKMIDKANNYERLTRRIVELIENLRRPMSLAASFNLIGELLPLSSPTNNKEDLIQLVYNRMNDFIDGESNDECACAILNLLSKARSCLYDASNVESKCRYWRLILKLSSFPSDLVRERLTKLMPTILNDQRLSGVFGANCYLAQNVLFEHFTKDALSDVSSDLFVNLIVELFTDLLNDIHSSDDDNGGEEELSLDRRLWPASEGYNNVFVSENETCDHYCARYGEHLLDSLGQILGKSEEENLKKTIAVIRDDSNRLIDIQSEAFNRFLVRQRSTVRLNLMMKFLRVTNTFQEVHLEKLPQQWICDNQDKRNSLI</sequence>
<organism evidence="7 8">
    <name type="scientific">Adineta ricciae</name>
    <name type="common">Rotifer</name>
    <dbReference type="NCBI Taxonomy" id="249248"/>
    <lineage>
        <taxon>Eukaryota</taxon>
        <taxon>Metazoa</taxon>
        <taxon>Spiralia</taxon>
        <taxon>Gnathifera</taxon>
        <taxon>Rotifera</taxon>
        <taxon>Eurotatoria</taxon>
        <taxon>Bdelloidea</taxon>
        <taxon>Adinetida</taxon>
        <taxon>Adinetidae</taxon>
        <taxon>Adineta</taxon>
    </lineage>
</organism>
<feature type="domain" description="tRNA (32-2'-O)-methyltransferase regulator THADA-like C-terminal TPR repeats region" evidence="6">
    <location>
        <begin position="1088"/>
        <end position="1226"/>
    </location>
</feature>
<dbReference type="OrthoDB" id="73997at2759"/>
<reference evidence="7" key="1">
    <citation type="submission" date="2021-02" db="EMBL/GenBank/DDBJ databases">
        <authorList>
            <person name="Nowell W R."/>
        </authorList>
    </citation>
    <scope>NUCLEOTIDE SEQUENCE</scope>
</reference>
<dbReference type="PANTHER" id="PTHR14387:SF7">
    <property type="entry name" value="THYROID ADENOMA-ASSOCIATED PROTEIN"/>
    <property type="match status" value="1"/>
</dbReference>
<dbReference type="Pfam" id="PF25151">
    <property type="entry name" value="TPR_Trm732_C"/>
    <property type="match status" value="2"/>
</dbReference>
<gene>
    <name evidence="7" type="ORF">EDS130_LOCUS20826</name>
</gene>
<accession>A0A814Q882</accession>
<dbReference type="Proteomes" id="UP000663852">
    <property type="component" value="Unassembled WGS sequence"/>
</dbReference>
<protein>
    <recommendedName>
        <fullName evidence="3">tRNA (32-2'-O)-methyltransferase regulator THADA</fullName>
    </recommendedName>
</protein>
<evidence type="ECO:0000256" key="1">
    <source>
        <dbReference type="ARBA" id="ARBA00010409"/>
    </source>
</evidence>
<comment type="caution">
    <text evidence="7">The sequence shown here is derived from an EMBL/GenBank/DDBJ whole genome shotgun (WGS) entry which is preliminary data.</text>
</comment>
<dbReference type="InterPro" id="IPR019442">
    <property type="entry name" value="THADA/TRM732_DUF2428"/>
</dbReference>
<evidence type="ECO:0000313" key="7">
    <source>
        <dbReference type="EMBL" id="CAF1116716.1"/>
    </source>
</evidence>
<evidence type="ECO:0000259" key="6">
    <source>
        <dbReference type="Pfam" id="PF25151"/>
    </source>
</evidence>
<evidence type="ECO:0000313" key="8">
    <source>
        <dbReference type="Proteomes" id="UP000663852"/>
    </source>
</evidence>
<evidence type="ECO:0000259" key="5">
    <source>
        <dbReference type="Pfam" id="PF25150"/>
    </source>
</evidence>
<dbReference type="Pfam" id="PF25150">
    <property type="entry name" value="TPR_Trm732"/>
    <property type="match status" value="1"/>
</dbReference>
<keyword evidence="2" id="KW-0819">tRNA processing</keyword>
<proteinExistence type="inferred from homology"/>
<evidence type="ECO:0000256" key="3">
    <source>
        <dbReference type="ARBA" id="ARBA00035698"/>
    </source>
</evidence>
<dbReference type="InterPro" id="IPR051954">
    <property type="entry name" value="tRNA_methyltransferase_THADA"/>
</dbReference>
<feature type="domain" description="tRNA (32-2'-O)-methyltransferase regulator THADA-like C-terminal TPR repeats region" evidence="6">
    <location>
        <begin position="1228"/>
        <end position="1304"/>
    </location>
</feature>
<feature type="domain" description="tRNA (32-2'-O)-methyltransferase regulator THADA-like TPR repeats region" evidence="5">
    <location>
        <begin position="433"/>
        <end position="688"/>
    </location>
</feature>
<dbReference type="InterPro" id="IPR056843">
    <property type="entry name" value="THADA-like_TPR"/>
</dbReference>
<name>A0A814Q882_ADIRI</name>
<dbReference type="EMBL" id="CAJNOJ010000103">
    <property type="protein sequence ID" value="CAF1116716.1"/>
    <property type="molecule type" value="Genomic_DNA"/>
</dbReference>
<dbReference type="PANTHER" id="PTHR14387">
    <property type="entry name" value="THADA/DEATH RECEPTOR INTERACTING PROTEIN"/>
    <property type="match status" value="1"/>
</dbReference>
<evidence type="ECO:0000259" key="4">
    <source>
        <dbReference type="Pfam" id="PF10350"/>
    </source>
</evidence>
<dbReference type="InterPro" id="IPR016024">
    <property type="entry name" value="ARM-type_fold"/>
</dbReference>
<feature type="domain" description="DUF2428" evidence="4">
    <location>
        <begin position="823"/>
        <end position="1085"/>
    </location>
</feature>
<dbReference type="SUPFAM" id="SSF48371">
    <property type="entry name" value="ARM repeat"/>
    <property type="match status" value="2"/>
</dbReference>
<dbReference type="Pfam" id="PF10350">
    <property type="entry name" value="DUF2428"/>
    <property type="match status" value="1"/>
</dbReference>
<dbReference type="GO" id="GO:0030488">
    <property type="term" value="P:tRNA methylation"/>
    <property type="evidence" value="ECO:0007669"/>
    <property type="project" value="TreeGrafter"/>
</dbReference>
<dbReference type="InterPro" id="IPR056842">
    <property type="entry name" value="THADA-like_TPR_C"/>
</dbReference>
<evidence type="ECO:0000256" key="2">
    <source>
        <dbReference type="ARBA" id="ARBA00022694"/>
    </source>
</evidence>
<dbReference type="GO" id="GO:0005829">
    <property type="term" value="C:cytosol"/>
    <property type="evidence" value="ECO:0007669"/>
    <property type="project" value="TreeGrafter"/>
</dbReference>